<organism evidence="1">
    <name type="scientific">Rhizophora mucronata</name>
    <name type="common">Asiatic mangrove</name>
    <dbReference type="NCBI Taxonomy" id="61149"/>
    <lineage>
        <taxon>Eukaryota</taxon>
        <taxon>Viridiplantae</taxon>
        <taxon>Streptophyta</taxon>
        <taxon>Embryophyta</taxon>
        <taxon>Tracheophyta</taxon>
        <taxon>Spermatophyta</taxon>
        <taxon>Magnoliopsida</taxon>
        <taxon>eudicotyledons</taxon>
        <taxon>Gunneridae</taxon>
        <taxon>Pentapetalae</taxon>
        <taxon>rosids</taxon>
        <taxon>fabids</taxon>
        <taxon>Malpighiales</taxon>
        <taxon>Rhizophoraceae</taxon>
        <taxon>Rhizophora</taxon>
    </lineage>
</organism>
<dbReference type="EMBL" id="GGEC01056751">
    <property type="protein sequence ID" value="MBX37235.1"/>
    <property type="molecule type" value="Transcribed_RNA"/>
</dbReference>
<dbReference type="AlphaFoldDB" id="A0A2P2N453"/>
<evidence type="ECO:0000313" key="1">
    <source>
        <dbReference type="EMBL" id="MBX37235.1"/>
    </source>
</evidence>
<protein>
    <submittedName>
        <fullName evidence="1">Uncharacterized protein</fullName>
    </submittedName>
</protein>
<sequence>MQNRGQYDFLWLLSSWGDERSTITPKYVCHVNVKKSIGMSNRL</sequence>
<reference evidence="1" key="1">
    <citation type="submission" date="2018-02" db="EMBL/GenBank/DDBJ databases">
        <title>Rhizophora mucronata_Transcriptome.</title>
        <authorList>
            <person name="Meera S.P."/>
            <person name="Sreeshan A."/>
            <person name="Augustine A."/>
        </authorList>
    </citation>
    <scope>NUCLEOTIDE SEQUENCE</scope>
    <source>
        <tissue evidence="1">Leaf</tissue>
    </source>
</reference>
<accession>A0A2P2N453</accession>
<proteinExistence type="predicted"/>
<name>A0A2P2N453_RHIMU</name>